<evidence type="ECO:0000313" key="2">
    <source>
        <dbReference type="Proteomes" id="UP000316714"/>
    </source>
</evidence>
<evidence type="ECO:0000313" key="1">
    <source>
        <dbReference type="EMBL" id="TWT33707.1"/>
    </source>
</evidence>
<proteinExistence type="predicted"/>
<dbReference type="Proteomes" id="UP000316714">
    <property type="component" value="Unassembled WGS sequence"/>
</dbReference>
<keyword evidence="2" id="KW-1185">Reference proteome</keyword>
<organism evidence="1 2">
    <name type="scientific">Posidoniimonas corsicana</name>
    <dbReference type="NCBI Taxonomy" id="1938618"/>
    <lineage>
        <taxon>Bacteria</taxon>
        <taxon>Pseudomonadati</taxon>
        <taxon>Planctomycetota</taxon>
        <taxon>Planctomycetia</taxon>
        <taxon>Pirellulales</taxon>
        <taxon>Lacipirellulaceae</taxon>
        <taxon>Posidoniimonas</taxon>
    </lineage>
</organism>
<dbReference type="EMBL" id="SIHJ01000002">
    <property type="protein sequence ID" value="TWT33707.1"/>
    <property type="molecule type" value="Genomic_DNA"/>
</dbReference>
<sequence>MIWKASDYTLSGNVGGDATADAAYDLVCRTTADSPGFCVIELTDSVDSVRLRAEIVGLKEAFASRHASNSKGGFCWQSLLRFDQQETTKLHRDNGPEQSVLLLGYEPTPIASAMFVADFSACASDRGVTPADFLSKHNPMYGNNTRLLQDYTTTLECFSPHRPVIVMINNSVTDSTSEAGAMLGVLHGATVPSPSDDARRVINSTMFATGGEGMVGPVSEADVSDFLKTSSVRRRGYDKPHLEDDT</sequence>
<dbReference type="AlphaFoldDB" id="A0A5C5V7B7"/>
<gene>
    <name evidence="1" type="ORF">KOR34_35400</name>
</gene>
<name>A0A5C5V7B7_9BACT</name>
<accession>A0A5C5V7B7</accession>
<dbReference type="OrthoDB" id="188944at2"/>
<dbReference type="RefSeq" id="WP_146566552.1">
    <property type="nucleotide sequence ID" value="NZ_SIHJ01000002.1"/>
</dbReference>
<protein>
    <submittedName>
        <fullName evidence="1">Uncharacterized protein</fullName>
    </submittedName>
</protein>
<comment type="caution">
    <text evidence="1">The sequence shown here is derived from an EMBL/GenBank/DDBJ whole genome shotgun (WGS) entry which is preliminary data.</text>
</comment>
<reference evidence="1 2" key="1">
    <citation type="submission" date="2019-02" db="EMBL/GenBank/DDBJ databases">
        <title>Deep-cultivation of Planctomycetes and their phenomic and genomic characterization uncovers novel biology.</title>
        <authorList>
            <person name="Wiegand S."/>
            <person name="Jogler M."/>
            <person name="Boedeker C."/>
            <person name="Pinto D."/>
            <person name="Vollmers J."/>
            <person name="Rivas-Marin E."/>
            <person name="Kohn T."/>
            <person name="Peeters S.H."/>
            <person name="Heuer A."/>
            <person name="Rast P."/>
            <person name="Oberbeckmann S."/>
            <person name="Bunk B."/>
            <person name="Jeske O."/>
            <person name="Meyerdierks A."/>
            <person name="Storesund J.E."/>
            <person name="Kallscheuer N."/>
            <person name="Luecker S."/>
            <person name="Lage O.M."/>
            <person name="Pohl T."/>
            <person name="Merkel B.J."/>
            <person name="Hornburger P."/>
            <person name="Mueller R.-W."/>
            <person name="Bruemmer F."/>
            <person name="Labrenz M."/>
            <person name="Spormann A.M."/>
            <person name="Op Den Camp H."/>
            <person name="Overmann J."/>
            <person name="Amann R."/>
            <person name="Jetten M.S.M."/>
            <person name="Mascher T."/>
            <person name="Medema M.H."/>
            <person name="Devos D.P."/>
            <person name="Kaster A.-K."/>
            <person name="Ovreas L."/>
            <person name="Rohde M."/>
            <person name="Galperin M.Y."/>
            <person name="Jogler C."/>
        </authorList>
    </citation>
    <scope>NUCLEOTIDE SEQUENCE [LARGE SCALE GENOMIC DNA]</scope>
    <source>
        <strain evidence="1 2">KOR34</strain>
    </source>
</reference>